<evidence type="ECO:0000259" key="1">
    <source>
        <dbReference type="Pfam" id="PF01593"/>
    </source>
</evidence>
<dbReference type="AlphaFoldDB" id="A0A848NZY3"/>
<feature type="domain" description="Amine oxidase" evidence="1">
    <location>
        <begin position="36"/>
        <end position="289"/>
    </location>
</feature>
<sequence>MEWSLDPPGNTGAADDVRPTVVLASGQRIAVVGSGISGLATAHCLARHHAVTLFEAAPRLGGHTNTVDIEDSGHVFGVDTGFLVFNARTYPNLIALFDALGVAHCESDMSFSVSVGNGALEWAGTSLRTVFAQPRNLVSAPFLSMLGDILRFNRQAHANLAAARRARHSLGALLAAGRYGEPFCAHYLLPMAAAIWSTPSRDILSFPAETFLRFCLNHGLLQIFDRPRWRTVKGGARSYVHAIASRLADVRVATPVRGIRRAATHVDVLTDAGSERYDAVVLATHAPQTLRMLDDATDDERAVLGAFRYQPNTAFLHRDTRLLPRRRRVWSAWNYIDASQAGAAGGAPCVSYLLNQLQPLPVSTPVVVTLNPPAPPAPELEYQRFAYEHPVFDQPAIDAQARLPALQGQRRTWFAGAWTGYGFHEDGLKSALRVAADFGCAPAWAQVAS</sequence>
<dbReference type="Gene3D" id="1.10.405.20">
    <property type="match status" value="1"/>
</dbReference>
<dbReference type="Proteomes" id="UP000575469">
    <property type="component" value="Unassembled WGS sequence"/>
</dbReference>
<gene>
    <name evidence="2" type="ORF">HGR00_23995</name>
</gene>
<dbReference type="GO" id="GO:0016491">
    <property type="term" value="F:oxidoreductase activity"/>
    <property type="evidence" value="ECO:0007669"/>
    <property type="project" value="InterPro"/>
</dbReference>
<dbReference type="RefSeq" id="WP_169341438.1">
    <property type="nucleotide sequence ID" value="NZ_JABBZM010000027.1"/>
</dbReference>
<dbReference type="InterPro" id="IPR036188">
    <property type="entry name" value="FAD/NAD-bd_sf"/>
</dbReference>
<evidence type="ECO:0000313" key="2">
    <source>
        <dbReference type="EMBL" id="NMV40981.1"/>
    </source>
</evidence>
<dbReference type="PANTHER" id="PTHR42923">
    <property type="entry name" value="PROTOPORPHYRINOGEN OXIDASE"/>
    <property type="match status" value="1"/>
</dbReference>
<dbReference type="FunFam" id="1.10.405.20:FF:000001">
    <property type="entry name" value="Amine oxidase"/>
    <property type="match status" value="1"/>
</dbReference>
<dbReference type="EMBL" id="JABBZM010000027">
    <property type="protein sequence ID" value="NMV40981.1"/>
    <property type="molecule type" value="Genomic_DNA"/>
</dbReference>
<reference evidence="2 3" key="1">
    <citation type="submission" date="2020-04" db="EMBL/GenBank/DDBJ databases">
        <title>Ralstonia insidiosa genome sequencing and assembly.</title>
        <authorList>
            <person name="Martins R.C.R."/>
            <person name="Perdigao-Neto L.V."/>
            <person name="Levin A.S.S."/>
            <person name="Costa S.F."/>
        </authorList>
    </citation>
    <scope>NUCLEOTIDE SEQUENCE [LARGE SCALE GENOMIC DNA]</scope>
    <source>
        <strain evidence="2 3">5047</strain>
    </source>
</reference>
<proteinExistence type="predicted"/>
<organism evidence="2 3">
    <name type="scientific">Ralstonia insidiosa</name>
    <dbReference type="NCBI Taxonomy" id="190721"/>
    <lineage>
        <taxon>Bacteria</taxon>
        <taxon>Pseudomonadati</taxon>
        <taxon>Pseudomonadota</taxon>
        <taxon>Betaproteobacteria</taxon>
        <taxon>Burkholderiales</taxon>
        <taxon>Burkholderiaceae</taxon>
        <taxon>Ralstonia</taxon>
    </lineage>
</organism>
<dbReference type="Gene3D" id="3.30.70.1990">
    <property type="match status" value="1"/>
</dbReference>
<accession>A0A848NZY3</accession>
<dbReference type="Pfam" id="PF01593">
    <property type="entry name" value="Amino_oxidase"/>
    <property type="match status" value="1"/>
</dbReference>
<name>A0A848NZY3_9RALS</name>
<evidence type="ECO:0000313" key="3">
    <source>
        <dbReference type="Proteomes" id="UP000575469"/>
    </source>
</evidence>
<dbReference type="InterPro" id="IPR002937">
    <property type="entry name" value="Amino_oxidase"/>
</dbReference>
<dbReference type="InterPro" id="IPR050464">
    <property type="entry name" value="Zeta_carotene_desat/Oxidored"/>
</dbReference>
<dbReference type="SUPFAM" id="SSF51905">
    <property type="entry name" value="FAD/NAD(P)-binding domain"/>
    <property type="match status" value="1"/>
</dbReference>
<dbReference type="PANTHER" id="PTHR42923:SF17">
    <property type="entry name" value="AMINE OXIDASE DOMAIN-CONTAINING PROTEIN"/>
    <property type="match status" value="1"/>
</dbReference>
<dbReference type="Gene3D" id="3.50.50.60">
    <property type="entry name" value="FAD/NAD(P)-binding domain"/>
    <property type="match status" value="1"/>
</dbReference>
<comment type="caution">
    <text evidence="2">The sequence shown here is derived from an EMBL/GenBank/DDBJ whole genome shotgun (WGS) entry which is preliminary data.</text>
</comment>
<protein>
    <submittedName>
        <fullName evidence="2">FAD-dependent oxidoreductase</fullName>
    </submittedName>
</protein>